<dbReference type="AlphaFoldDB" id="A0A6B9FV35"/>
<dbReference type="RefSeq" id="WP_208713479.1">
    <property type="nucleotide sequence ID" value="NZ_CP024768.1"/>
</dbReference>
<organism evidence="1 2">
    <name type="scientific">Pantoea cypripedii</name>
    <name type="common">Pectobacterium cypripedii</name>
    <name type="synonym">Erwinia cypripedii</name>
    <dbReference type="NCBI Taxonomy" id="55209"/>
    <lineage>
        <taxon>Bacteria</taxon>
        <taxon>Pseudomonadati</taxon>
        <taxon>Pseudomonadota</taxon>
        <taxon>Gammaproteobacteria</taxon>
        <taxon>Enterobacterales</taxon>
        <taxon>Erwiniaceae</taxon>
        <taxon>Pantoea</taxon>
    </lineage>
</organism>
<accession>A0A6B9FV35</accession>
<name>A0A6B9FV35_PANCY</name>
<dbReference type="Proteomes" id="UP000502005">
    <property type="component" value="Chromosome"/>
</dbReference>
<evidence type="ECO:0000313" key="1">
    <source>
        <dbReference type="EMBL" id="QGY27421.1"/>
    </source>
</evidence>
<dbReference type="EMBL" id="CP024768">
    <property type="protein sequence ID" value="QGY27421.1"/>
    <property type="molecule type" value="Genomic_DNA"/>
</dbReference>
<sequence length="70" mass="8202">MKIYGYENEDSDLVSLQEMSLQVSVDELKELSRFITHTINLMEEHGDKFGDEHFSDFIKSTKHPDIIITR</sequence>
<protein>
    <submittedName>
        <fullName evidence="1">Uncharacterized protein</fullName>
    </submittedName>
</protein>
<gene>
    <name evidence="1" type="ORF">CUN67_00055</name>
</gene>
<evidence type="ECO:0000313" key="2">
    <source>
        <dbReference type="Proteomes" id="UP000502005"/>
    </source>
</evidence>
<proteinExistence type="predicted"/>
<reference evidence="1 2" key="1">
    <citation type="submission" date="2017-11" db="EMBL/GenBank/DDBJ databases">
        <title>Genome sequence of Pantoea cypripedii NE1.</title>
        <authorList>
            <person name="Nascimento F.X."/>
        </authorList>
    </citation>
    <scope>NUCLEOTIDE SEQUENCE [LARGE SCALE GENOMIC DNA]</scope>
    <source>
        <strain evidence="1 2">NE1</strain>
    </source>
</reference>